<dbReference type="AlphaFoldDB" id="K0THA8"/>
<protein>
    <submittedName>
        <fullName evidence="2">Uncharacterized protein</fullName>
    </submittedName>
</protein>
<feature type="non-terminal residue" evidence="2">
    <location>
        <position position="60"/>
    </location>
</feature>
<name>K0THA8_THAOC</name>
<feature type="region of interest" description="Disordered" evidence="1">
    <location>
        <begin position="1"/>
        <end position="32"/>
    </location>
</feature>
<reference evidence="2 3" key="1">
    <citation type="journal article" date="2012" name="Genome Biol.">
        <title>Genome and low-iron response of an oceanic diatom adapted to chronic iron limitation.</title>
        <authorList>
            <person name="Lommer M."/>
            <person name="Specht M."/>
            <person name="Roy A.S."/>
            <person name="Kraemer L."/>
            <person name="Andreson R."/>
            <person name="Gutowska M.A."/>
            <person name="Wolf J."/>
            <person name="Bergner S.V."/>
            <person name="Schilhabel M.B."/>
            <person name="Klostermeier U.C."/>
            <person name="Beiko R.G."/>
            <person name="Rosenstiel P."/>
            <person name="Hippler M."/>
            <person name="Laroche J."/>
        </authorList>
    </citation>
    <scope>NUCLEOTIDE SEQUENCE [LARGE SCALE GENOMIC DNA]</scope>
    <source>
        <strain evidence="2 3">CCMP1005</strain>
    </source>
</reference>
<dbReference type="Proteomes" id="UP000266841">
    <property type="component" value="Unassembled WGS sequence"/>
</dbReference>
<comment type="caution">
    <text evidence="2">The sequence shown here is derived from an EMBL/GenBank/DDBJ whole genome shotgun (WGS) entry which is preliminary data.</text>
</comment>
<feature type="region of interest" description="Disordered" evidence="1">
    <location>
        <begin position="41"/>
        <end position="60"/>
    </location>
</feature>
<evidence type="ECO:0000256" key="1">
    <source>
        <dbReference type="SAM" id="MobiDB-lite"/>
    </source>
</evidence>
<accession>K0THA8</accession>
<evidence type="ECO:0000313" key="2">
    <source>
        <dbReference type="EMBL" id="EJK73046.1"/>
    </source>
</evidence>
<sequence>MSQPKTVLKRFLDNGPSPPAGKGPQGPEKGDPVAVRLQVSEIFEAQPPAPGSRRDTARLR</sequence>
<evidence type="ECO:0000313" key="3">
    <source>
        <dbReference type="Proteomes" id="UP000266841"/>
    </source>
</evidence>
<gene>
    <name evidence="2" type="ORF">THAOC_05355</name>
</gene>
<organism evidence="2 3">
    <name type="scientific">Thalassiosira oceanica</name>
    <name type="common">Marine diatom</name>
    <dbReference type="NCBI Taxonomy" id="159749"/>
    <lineage>
        <taxon>Eukaryota</taxon>
        <taxon>Sar</taxon>
        <taxon>Stramenopiles</taxon>
        <taxon>Ochrophyta</taxon>
        <taxon>Bacillariophyta</taxon>
        <taxon>Coscinodiscophyceae</taxon>
        <taxon>Thalassiosirophycidae</taxon>
        <taxon>Thalassiosirales</taxon>
        <taxon>Thalassiosiraceae</taxon>
        <taxon>Thalassiosira</taxon>
    </lineage>
</organism>
<proteinExistence type="predicted"/>
<keyword evidence="3" id="KW-1185">Reference proteome</keyword>
<dbReference type="EMBL" id="AGNL01004919">
    <property type="protein sequence ID" value="EJK73046.1"/>
    <property type="molecule type" value="Genomic_DNA"/>
</dbReference>